<dbReference type="GO" id="GO:0051020">
    <property type="term" value="F:GTPase binding"/>
    <property type="evidence" value="ECO:0007669"/>
    <property type="project" value="TreeGrafter"/>
</dbReference>
<dbReference type="GO" id="GO:0004672">
    <property type="term" value="F:protein kinase activity"/>
    <property type="evidence" value="ECO:0007669"/>
    <property type="project" value="InterPro"/>
</dbReference>
<dbReference type="SUPFAM" id="SSF56112">
    <property type="entry name" value="Protein kinase-like (PK-like)"/>
    <property type="match status" value="1"/>
</dbReference>
<dbReference type="InterPro" id="IPR052072">
    <property type="entry name" value="Vascular_dev_regulator"/>
</dbReference>
<dbReference type="Gene3D" id="1.10.510.10">
    <property type="entry name" value="Transferase(Phosphotransferase) domain 1"/>
    <property type="match status" value="1"/>
</dbReference>
<name>A0A914A4D3_PATMI</name>
<dbReference type="EnsemblMetazoa" id="XM_038202622.1">
    <property type="protein sequence ID" value="XP_038058550.1"/>
    <property type="gene ID" value="LOC119729827"/>
</dbReference>
<dbReference type="Pfam" id="PF01843">
    <property type="entry name" value="DIL"/>
    <property type="match status" value="1"/>
</dbReference>
<dbReference type="CDD" id="cd15470">
    <property type="entry name" value="Myo5_CBD"/>
    <property type="match status" value="1"/>
</dbReference>
<evidence type="ECO:0000313" key="2">
    <source>
        <dbReference type="EnsemblMetazoa" id="XP_038058550.1"/>
    </source>
</evidence>
<dbReference type="Proteomes" id="UP000887568">
    <property type="component" value="Unplaced"/>
</dbReference>
<dbReference type="InterPro" id="IPR002710">
    <property type="entry name" value="Dilute_dom"/>
</dbReference>
<evidence type="ECO:0000313" key="3">
    <source>
        <dbReference type="Proteomes" id="UP000887568"/>
    </source>
</evidence>
<keyword evidence="3" id="KW-1185">Reference proteome</keyword>
<dbReference type="OrthoDB" id="6108017at2759"/>
<reference evidence="2" key="1">
    <citation type="submission" date="2022-11" db="UniProtKB">
        <authorList>
            <consortium name="EnsemblMetazoa"/>
        </authorList>
    </citation>
    <scope>IDENTIFICATION</scope>
</reference>
<dbReference type="PANTHER" id="PTHR16027:SF6">
    <property type="entry name" value="DILUTE DOMAIN-CONTAINING PROTEIN"/>
    <property type="match status" value="1"/>
</dbReference>
<protein>
    <recommendedName>
        <fullName evidence="1">Dilute domain-containing protein</fullName>
    </recommendedName>
</protein>
<dbReference type="InterPro" id="IPR011009">
    <property type="entry name" value="Kinase-like_dom_sf"/>
</dbReference>
<dbReference type="PROSITE" id="PS51126">
    <property type="entry name" value="DILUTE"/>
    <property type="match status" value="1"/>
</dbReference>
<proteinExistence type="predicted"/>
<feature type="domain" description="Dilute" evidence="1">
    <location>
        <begin position="149"/>
        <end position="406"/>
    </location>
</feature>
<evidence type="ECO:0000259" key="1">
    <source>
        <dbReference type="PROSITE" id="PS51126"/>
    </source>
</evidence>
<dbReference type="OMA" id="MENTIQP"/>
<accession>A0A914A4D3</accession>
<dbReference type="InterPro" id="IPR001245">
    <property type="entry name" value="Ser-Thr/Tyr_kinase_cat_dom"/>
</dbReference>
<dbReference type="SMART" id="SM01132">
    <property type="entry name" value="DIL"/>
    <property type="match status" value="1"/>
</dbReference>
<sequence>MKRRWGSLEIYQAVVKRKERLEIPAECPDTSLAELMAWCWDADHRQRPDMKEVHQFLVEFDATDASNYPNVTKQNNRCITPLSTGQHQQQDADSAGHREHEKREILGMLELSSQECGESSTGLTGLHHLHVHTSRGRYQRRSKVKVLLTGVINGIKKTVKNHFEDFEYVSFWLTNTIRLMHTLKQYSGEDKFASQNTHRQNEHCLRNFDLSEYRQVMNDLGVHIYQMLVHIIENKLQPMIVPAMLTPLGLMRGHITIESLIKQLTTFLTVMNNHGTDPEVVKQAIKQSFYLVTASTINIILLRKDMCHWSKGVQIRYNMSELEEWLRSSRLYDRNMEETLEPLVQIAQLLQVKKRTEDDVRLICETCTKLTTTQVVKILNLYTPDKYEEKTEVSFIRKVQGKLAGRMTPKKDAQLLLDTKYMFPVTFPFNPSSVLLNEITIPDTFKLDCVKRV</sequence>
<organism evidence="2 3">
    <name type="scientific">Patiria miniata</name>
    <name type="common">Bat star</name>
    <name type="synonym">Asterina miniata</name>
    <dbReference type="NCBI Taxonomy" id="46514"/>
    <lineage>
        <taxon>Eukaryota</taxon>
        <taxon>Metazoa</taxon>
        <taxon>Echinodermata</taxon>
        <taxon>Eleutherozoa</taxon>
        <taxon>Asterozoa</taxon>
        <taxon>Asteroidea</taxon>
        <taxon>Valvatacea</taxon>
        <taxon>Valvatida</taxon>
        <taxon>Asterinidae</taxon>
        <taxon>Patiria</taxon>
    </lineage>
</organism>
<dbReference type="AlphaFoldDB" id="A0A914A4D3"/>
<dbReference type="GeneID" id="119729827"/>
<dbReference type="RefSeq" id="XP_038058550.1">
    <property type="nucleotide sequence ID" value="XM_038202622.1"/>
</dbReference>
<dbReference type="PANTHER" id="PTHR16027">
    <property type="entry name" value="DILUTE DOMAIN-CONTAINING PROTEIN YPR089W"/>
    <property type="match status" value="1"/>
</dbReference>
<dbReference type="Pfam" id="PF07714">
    <property type="entry name" value="PK_Tyr_Ser-Thr"/>
    <property type="match status" value="1"/>
</dbReference>